<dbReference type="RefSeq" id="WP_118886345.1">
    <property type="nucleotide sequence ID" value="NZ_CP032100.1"/>
</dbReference>
<proteinExistence type="predicted"/>
<gene>
    <name evidence="1" type="ORF">ASUIS_1336</name>
</gene>
<dbReference type="KEGG" id="asui:ASUIS_1336"/>
<protein>
    <submittedName>
        <fullName evidence="1">Uncharacterized protein</fullName>
    </submittedName>
</protein>
<reference evidence="1 2" key="1">
    <citation type="submission" date="2018-08" db="EMBL/GenBank/DDBJ databases">
        <title>Complete genome of the Arcobacter suis type strain LMG 26152.</title>
        <authorList>
            <person name="Miller W.G."/>
            <person name="Yee E."/>
            <person name="Bono J.L."/>
        </authorList>
    </citation>
    <scope>NUCLEOTIDE SEQUENCE [LARGE SCALE GENOMIC DNA]</scope>
    <source>
        <strain evidence="1 2">CECT 7833</strain>
    </source>
</reference>
<keyword evidence="2" id="KW-1185">Reference proteome</keyword>
<evidence type="ECO:0000313" key="1">
    <source>
        <dbReference type="EMBL" id="AXX89818.1"/>
    </source>
</evidence>
<accession>A0AAD0WQT7</accession>
<organism evidence="1 2">
    <name type="scientific">Arcobacter suis CECT 7833</name>
    <dbReference type="NCBI Taxonomy" id="663365"/>
    <lineage>
        <taxon>Bacteria</taxon>
        <taxon>Pseudomonadati</taxon>
        <taxon>Campylobacterota</taxon>
        <taxon>Epsilonproteobacteria</taxon>
        <taxon>Campylobacterales</taxon>
        <taxon>Arcobacteraceae</taxon>
        <taxon>Arcobacter</taxon>
    </lineage>
</organism>
<name>A0AAD0WQT7_9BACT</name>
<dbReference type="AlphaFoldDB" id="A0AAD0WQT7"/>
<dbReference type="EMBL" id="CP032100">
    <property type="protein sequence ID" value="AXX89818.1"/>
    <property type="molecule type" value="Genomic_DNA"/>
</dbReference>
<evidence type="ECO:0000313" key="2">
    <source>
        <dbReference type="Proteomes" id="UP000263040"/>
    </source>
</evidence>
<sequence>MIILGDKNLPYENIFFVSSIEEIVNTKANSTLLFFYNLELLKYSYENELSSAVIVTSIKDAIYSNNLNAKYIISENDLATQIQKIADNYMYDSKNLVIINSNEEFEQTAKAQIDGAIFKELINQK</sequence>
<dbReference type="Proteomes" id="UP000263040">
    <property type="component" value="Chromosome"/>
</dbReference>